<dbReference type="RefSeq" id="WP_003857242.1">
    <property type="nucleotide sequence ID" value="NZ_JAAOYN010000001.1"/>
</dbReference>
<feature type="domain" description="HTH cro/C1-type" evidence="1">
    <location>
        <begin position="34"/>
        <end position="65"/>
    </location>
</feature>
<gene>
    <name evidence="2" type="ORF">AUP69_09970</name>
</gene>
<dbReference type="AlphaFoldDB" id="A0AB36IET2"/>
<name>A0AB36IET2_CORGT</name>
<protein>
    <recommendedName>
        <fullName evidence="1">HTH cro/C1-type domain-containing protein</fullName>
    </recommendedName>
</protein>
<dbReference type="InterPro" id="IPR010982">
    <property type="entry name" value="Lambda_DNA-bd_dom_sf"/>
</dbReference>
<comment type="caution">
    <text evidence="2">The sequence shown here is derived from an EMBL/GenBank/DDBJ whole genome shotgun (WGS) entry which is preliminary data.</text>
</comment>
<dbReference type="Pfam" id="PF01381">
    <property type="entry name" value="HTH_3"/>
    <property type="match status" value="1"/>
</dbReference>
<evidence type="ECO:0000313" key="3">
    <source>
        <dbReference type="Proteomes" id="UP000186091"/>
    </source>
</evidence>
<evidence type="ECO:0000259" key="1">
    <source>
        <dbReference type="PROSITE" id="PS50943"/>
    </source>
</evidence>
<evidence type="ECO:0000313" key="2">
    <source>
        <dbReference type="EMBL" id="OKX79403.1"/>
    </source>
</evidence>
<dbReference type="CDD" id="cd00093">
    <property type="entry name" value="HTH_XRE"/>
    <property type="match status" value="1"/>
</dbReference>
<sequence length="70" mass="7972">MTSLDELHRRRPGNRANIDQLKAGMYSDAKAYRLRTLREESGLTEESLAKEIGVGQNRIFQMEHGHLSST</sequence>
<dbReference type="Gene3D" id="1.10.260.40">
    <property type="entry name" value="lambda repressor-like DNA-binding domains"/>
    <property type="match status" value="1"/>
</dbReference>
<dbReference type="PROSITE" id="PS50943">
    <property type="entry name" value="HTH_CROC1"/>
    <property type="match status" value="1"/>
</dbReference>
<dbReference type="GO" id="GO:0003677">
    <property type="term" value="F:DNA binding"/>
    <property type="evidence" value="ECO:0007669"/>
    <property type="project" value="InterPro"/>
</dbReference>
<dbReference type="SUPFAM" id="SSF47413">
    <property type="entry name" value="lambda repressor-like DNA-binding domains"/>
    <property type="match status" value="1"/>
</dbReference>
<dbReference type="Proteomes" id="UP000186091">
    <property type="component" value="Unassembled WGS sequence"/>
</dbReference>
<proteinExistence type="predicted"/>
<accession>A0AB36IET2</accession>
<dbReference type="EMBL" id="LOQT01000023">
    <property type="protein sequence ID" value="OKX79403.1"/>
    <property type="molecule type" value="Genomic_DNA"/>
</dbReference>
<dbReference type="InterPro" id="IPR001387">
    <property type="entry name" value="Cro/C1-type_HTH"/>
</dbReference>
<organism evidence="2 3">
    <name type="scientific">Corynebacterium glutamicum</name>
    <name type="common">Brevibacterium saccharolyticum</name>
    <dbReference type="NCBI Taxonomy" id="1718"/>
    <lineage>
        <taxon>Bacteria</taxon>
        <taxon>Bacillati</taxon>
        <taxon>Actinomycetota</taxon>
        <taxon>Actinomycetes</taxon>
        <taxon>Mycobacteriales</taxon>
        <taxon>Corynebacteriaceae</taxon>
        <taxon>Corynebacterium</taxon>
    </lineage>
</organism>
<reference evidence="2 3" key="1">
    <citation type="submission" date="2015-12" db="EMBL/GenBank/DDBJ databases">
        <title>Genome sequence of Corynebacterium AS 1.542.</title>
        <authorList>
            <person name="Yang J."/>
            <person name="Yang S."/>
        </authorList>
    </citation>
    <scope>NUCLEOTIDE SEQUENCE [LARGE SCALE GENOMIC DNA]</scope>
    <source>
        <strain evidence="2 3">AS 1.542</strain>
    </source>
</reference>